<organism evidence="3 4">
    <name type="scientific">Tenacibaculum jejuense</name>
    <dbReference type="NCBI Taxonomy" id="584609"/>
    <lineage>
        <taxon>Bacteria</taxon>
        <taxon>Pseudomonadati</taxon>
        <taxon>Bacteroidota</taxon>
        <taxon>Flavobacteriia</taxon>
        <taxon>Flavobacteriales</taxon>
        <taxon>Flavobacteriaceae</taxon>
        <taxon>Tenacibaculum</taxon>
    </lineage>
</organism>
<dbReference type="KEGG" id="tje:TJEJU_1489"/>
<keyword evidence="4" id="KW-1185">Reference proteome</keyword>
<dbReference type="Proteomes" id="UP000215214">
    <property type="component" value="Chromosome TJEJU"/>
</dbReference>
<accession>A0A238U9Z4</accession>
<dbReference type="Pfam" id="PF18935">
    <property type="entry name" value="DUF5683"/>
    <property type="match status" value="1"/>
</dbReference>
<evidence type="ECO:0000259" key="2">
    <source>
        <dbReference type="Pfam" id="PF18935"/>
    </source>
</evidence>
<feature type="transmembrane region" description="Helical" evidence="1">
    <location>
        <begin position="66"/>
        <end position="85"/>
    </location>
</feature>
<feature type="domain" description="DUF5683" evidence="2">
    <location>
        <begin position="42"/>
        <end position="194"/>
    </location>
</feature>
<evidence type="ECO:0000313" key="4">
    <source>
        <dbReference type="Proteomes" id="UP000215214"/>
    </source>
</evidence>
<keyword evidence="1" id="KW-1133">Transmembrane helix</keyword>
<evidence type="ECO:0000256" key="1">
    <source>
        <dbReference type="SAM" id="Phobius"/>
    </source>
</evidence>
<gene>
    <name evidence="3" type="ORF">TJEJU_1489</name>
</gene>
<proteinExistence type="predicted"/>
<dbReference type="RefSeq" id="WP_231970260.1">
    <property type="nucleotide sequence ID" value="NZ_LT899436.1"/>
</dbReference>
<protein>
    <recommendedName>
        <fullName evidence="2">DUF5683 domain-containing protein</fullName>
    </recommendedName>
</protein>
<dbReference type="EMBL" id="LT899436">
    <property type="protein sequence ID" value="SNR15220.1"/>
    <property type="molecule type" value="Genomic_DNA"/>
</dbReference>
<sequence length="194" mass="22061">MKKLYYIILFFVCIHTYAQKDSTKVQQVSQLQLRSPKVQYNPLSPSKAAFYSAILPGAGQIYNNRYWWQLPLIYGGMATSIYFFIDNSNEYDRFRTAFRQRSAGLQDEFTLADGTQIISTAGLESAQRQLRQNRDLSLLTTVLIYVLQIVEASVTAHLIQFDDSDDLSLSPTAIPSRDAYDASPKVGLTLKYTF</sequence>
<evidence type="ECO:0000313" key="3">
    <source>
        <dbReference type="EMBL" id="SNR15220.1"/>
    </source>
</evidence>
<reference evidence="3 4" key="1">
    <citation type="submission" date="2017-07" db="EMBL/GenBank/DDBJ databases">
        <authorList>
            <person name="Sun Z.S."/>
            <person name="Albrecht U."/>
            <person name="Echele G."/>
            <person name="Lee C.C."/>
        </authorList>
    </citation>
    <scope>NUCLEOTIDE SEQUENCE [LARGE SCALE GENOMIC DNA]</scope>
    <source>
        <strain evidence="4">type strain: KCTC 22618</strain>
    </source>
</reference>
<dbReference type="AlphaFoldDB" id="A0A238U9Z4"/>
<feature type="transmembrane region" description="Helical" evidence="1">
    <location>
        <begin position="136"/>
        <end position="159"/>
    </location>
</feature>
<keyword evidence="1" id="KW-0812">Transmembrane</keyword>
<dbReference type="InterPro" id="IPR043738">
    <property type="entry name" value="DUF5683"/>
</dbReference>
<name>A0A238U9Z4_9FLAO</name>
<keyword evidence="1" id="KW-0472">Membrane</keyword>